<feature type="domain" description="Yippee" evidence="5">
    <location>
        <begin position="14"/>
        <end position="111"/>
    </location>
</feature>
<keyword evidence="3" id="KW-0862">Zinc</keyword>
<evidence type="ECO:0000256" key="4">
    <source>
        <dbReference type="RuleBase" id="RU110713"/>
    </source>
</evidence>
<dbReference type="PANTHER" id="PTHR13848">
    <property type="entry name" value="PROTEIN YIPPEE-LIKE CG15309-RELATED"/>
    <property type="match status" value="1"/>
</dbReference>
<dbReference type="GO" id="GO:0046872">
    <property type="term" value="F:metal ion binding"/>
    <property type="evidence" value="ECO:0007669"/>
    <property type="project" value="UniProtKB-KW"/>
</dbReference>
<accession>A0A9W8AUC6</accession>
<dbReference type="EMBL" id="JANBPY010000781">
    <property type="protein sequence ID" value="KAJ1963763.1"/>
    <property type="molecule type" value="Genomic_DNA"/>
</dbReference>
<keyword evidence="7" id="KW-1185">Reference proteome</keyword>
<dbReference type="InterPro" id="IPR034751">
    <property type="entry name" value="Yippee"/>
</dbReference>
<dbReference type="Proteomes" id="UP001150925">
    <property type="component" value="Unassembled WGS sequence"/>
</dbReference>
<keyword evidence="2" id="KW-0479">Metal-binding</keyword>
<name>A0A9W8AUC6_9FUNG</name>
<gene>
    <name evidence="6" type="ORF">IWQ62_003120</name>
</gene>
<dbReference type="PROSITE" id="PS51792">
    <property type="entry name" value="YIPPEE"/>
    <property type="match status" value="1"/>
</dbReference>
<dbReference type="Pfam" id="PF03226">
    <property type="entry name" value="Yippee-Mis18"/>
    <property type="match status" value="1"/>
</dbReference>
<dbReference type="OrthoDB" id="6407410at2759"/>
<dbReference type="AlphaFoldDB" id="A0A9W8AUC6"/>
<sequence>MGMKHKVYLDHSGQFYSCKRCETHLVPRKELVSKNFHGRHGYAYLFNKLYNVYDGPPEPRSMLTGEHIVCDQYCIGCGTVLGWKYIKAFAETETYKESKCILEMKIVSKHIF</sequence>
<comment type="caution">
    <text evidence="6">The sequence shown here is derived from an EMBL/GenBank/DDBJ whole genome shotgun (WGS) entry which is preliminary data.</text>
</comment>
<dbReference type="InterPro" id="IPR039058">
    <property type="entry name" value="Yippee_fam"/>
</dbReference>
<proteinExistence type="inferred from homology"/>
<organism evidence="6 7">
    <name type="scientific">Dispira parvispora</name>
    <dbReference type="NCBI Taxonomy" id="1520584"/>
    <lineage>
        <taxon>Eukaryota</taxon>
        <taxon>Fungi</taxon>
        <taxon>Fungi incertae sedis</taxon>
        <taxon>Zoopagomycota</taxon>
        <taxon>Kickxellomycotina</taxon>
        <taxon>Dimargaritomycetes</taxon>
        <taxon>Dimargaritales</taxon>
        <taxon>Dimargaritaceae</taxon>
        <taxon>Dispira</taxon>
    </lineage>
</organism>
<evidence type="ECO:0000313" key="6">
    <source>
        <dbReference type="EMBL" id="KAJ1963763.1"/>
    </source>
</evidence>
<evidence type="ECO:0000256" key="2">
    <source>
        <dbReference type="ARBA" id="ARBA00022723"/>
    </source>
</evidence>
<evidence type="ECO:0000313" key="7">
    <source>
        <dbReference type="Proteomes" id="UP001150925"/>
    </source>
</evidence>
<evidence type="ECO:0000256" key="1">
    <source>
        <dbReference type="ARBA" id="ARBA00005613"/>
    </source>
</evidence>
<evidence type="ECO:0000256" key="3">
    <source>
        <dbReference type="ARBA" id="ARBA00022833"/>
    </source>
</evidence>
<reference evidence="6" key="1">
    <citation type="submission" date="2022-07" db="EMBL/GenBank/DDBJ databases">
        <title>Phylogenomic reconstructions and comparative analyses of Kickxellomycotina fungi.</title>
        <authorList>
            <person name="Reynolds N.K."/>
            <person name="Stajich J.E."/>
            <person name="Barry K."/>
            <person name="Grigoriev I.V."/>
            <person name="Crous P."/>
            <person name="Smith M.E."/>
        </authorList>
    </citation>
    <scope>NUCLEOTIDE SEQUENCE</scope>
    <source>
        <strain evidence="6">RSA 1196</strain>
    </source>
</reference>
<dbReference type="InterPro" id="IPR004910">
    <property type="entry name" value="Yippee/Mis18/Cereblon"/>
</dbReference>
<protein>
    <recommendedName>
        <fullName evidence="4">Protein yippee-like</fullName>
    </recommendedName>
</protein>
<comment type="similarity">
    <text evidence="1 4">Belongs to the yippee family.</text>
</comment>
<evidence type="ECO:0000259" key="5">
    <source>
        <dbReference type="PROSITE" id="PS51792"/>
    </source>
</evidence>